<evidence type="ECO:0000313" key="2">
    <source>
        <dbReference type="EMBL" id="KAK9003479.1"/>
    </source>
</evidence>
<dbReference type="SUPFAM" id="SSF56219">
    <property type="entry name" value="DNase I-like"/>
    <property type="match status" value="1"/>
</dbReference>
<sequence>MAGGLALWWTAEVSITIVKESSNFIDTMLSIKGEDPWFGTFLYGPPHKEDKSKIRNESNPCWCIIGDFNIVSNQDEKEGGAPINLAQAGCFLSFMDESNMVDLPIKGGYWYLRSSNNLRSQSSSAAIGGTKKKGGRESSNSNPDGFLRKNAPQMSRRRGMEKVYSRNETIDLEGIQELIPLSISPEVNSSLSKGVSDDEIKKAVFDMGALKSPGILCFYQCAKFSRCELKLFFDPSSCTVVDPPRHDFLKINCDVAFDPVSKQASAACVARDSSGCLLGGNSLLFSAPQLRLLKLGVCKIIRSDRSDPIIP</sequence>
<gene>
    <name evidence="2" type="ORF">V6N11_061039</name>
</gene>
<dbReference type="EMBL" id="JBBPBN010000034">
    <property type="protein sequence ID" value="KAK9003479.1"/>
    <property type="molecule type" value="Genomic_DNA"/>
</dbReference>
<organism evidence="2 3">
    <name type="scientific">Hibiscus sabdariffa</name>
    <name type="common">roselle</name>
    <dbReference type="NCBI Taxonomy" id="183260"/>
    <lineage>
        <taxon>Eukaryota</taxon>
        <taxon>Viridiplantae</taxon>
        <taxon>Streptophyta</taxon>
        <taxon>Embryophyta</taxon>
        <taxon>Tracheophyta</taxon>
        <taxon>Spermatophyta</taxon>
        <taxon>Magnoliopsida</taxon>
        <taxon>eudicotyledons</taxon>
        <taxon>Gunneridae</taxon>
        <taxon>Pentapetalae</taxon>
        <taxon>rosids</taxon>
        <taxon>malvids</taxon>
        <taxon>Malvales</taxon>
        <taxon>Malvaceae</taxon>
        <taxon>Malvoideae</taxon>
        <taxon>Hibiscus</taxon>
    </lineage>
</organism>
<evidence type="ECO:0000256" key="1">
    <source>
        <dbReference type="SAM" id="MobiDB-lite"/>
    </source>
</evidence>
<evidence type="ECO:0000313" key="3">
    <source>
        <dbReference type="Proteomes" id="UP001396334"/>
    </source>
</evidence>
<accession>A0ABR2QS38</accession>
<dbReference type="Gene3D" id="3.60.10.10">
    <property type="entry name" value="Endonuclease/exonuclease/phosphatase"/>
    <property type="match status" value="1"/>
</dbReference>
<protein>
    <submittedName>
        <fullName evidence="2">Uncharacterized protein</fullName>
    </submittedName>
</protein>
<dbReference type="Proteomes" id="UP001396334">
    <property type="component" value="Unassembled WGS sequence"/>
</dbReference>
<reference evidence="2 3" key="1">
    <citation type="journal article" date="2024" name="G3 (Bethesda)">
        <title>Genome assembly of Hibiscus sabdariffa L. provides insights into metabolisms of medicinal natural products.</title>
        <authorList>
            <person name="Kim T."/>
        </authorList>
    </citation>
    <scope>NUCLEOTIDE SEQUENCE [LARGE SCALE GENOMIC DNA]</scope>
    <source>
        <strain evidence="2">TK-2024</strain>
        <tissue evidence="2">Old leaves</tissue>
    </source>
</reference>
<dbReference type="InterPro" id="IPR036691">
    <property type="entry name" value="Endo/exonu/phosph_ase_sf"/>
</dbReference>
<keyword evidence="3" id="KW-1185">Reference proteome</keyword>
<feature type="region of interest" description="Disordered" evidence="1">
    <location>
        <begin position="121"/>
        <end position="159"/>
    </location>
</feature>
<proteinExistence type="predicted"/>
<comment type="caution">
    <text evidence="2">The sequence shown here is derived from an EMBL/GenBank/DDBJ whole genome shotgun (WGS) entry which is preliminary data.</text>
</comment>
<name>A0ABR2QS38_9ROSI</name>